<dbReference type="InterPro" id="IPR032020">
    <property type="entry name" value="CagS"/>
</dbReference>
<name>A0A060Q1P6_HELPX</name>
<dbReference type="InterPro" id="IPR038306">
    <property type="entry name" value="CagS_sf"/>
</dbReference>
<dbReference type="Gene3D" id="1.20.120.1140">
    <property type="entry name" value="CAG pathogenicity island protein 13, CagS"/>
    <property type="match status" value="1"/>
</dbReference>
<proteinExistence type="predicted"/>
<reference evidence="1 2" key="1">
    <citation type="submission" date="2013-11" db="EMBL/GenBank/DDBJ databases">
        <title>Estimation of Helicobacter pylori bacteriophage ecology using H. pylori isolates.</title>
        <authorList>
            <person name="Uchiyama J."/>
            <person name="Takemura-Uchiyama I."/>
            <person name="Ujihara T."/>
            <person name="Matsuzaki S."/>
        </authorList>
    </citation>
    <scope>NUCLEOTIDE SEQUENCE [LARGE SCALE GENOMIC DNA]</scope>
    <source>
        <strain evidence="1 2">NY40</strain>
    </source>
</reference>
<organism evidence="1 2">
    <name type="scientific">Helicobacter pylori NY40</name>
    <dbReference type="NCBI Taxonomy" id="1426844"/>
    <lineage>
        <taxon>Bacteria</taxon>
        <taxon>Pseudomonadati</taxon>
        <taxon>Campylobacterota</taxon>
        <taxon>Epsilonproteobacteria</taxon>
        <taxon>Campylobacterales</taxon>
        <taxon>Helicobacteraceae</taxon>
        <taxon>Helicobacter</taxon>
    </lineage>
</organism>
<sequence>MSNNMRKLFSMIANSKDKKEKLIKSLQENELLSTDEKKKIMDQIKTMHDFFKQMHTNKGALDKVLRNYMKDYRAVIKSIGIDKFKKVYRLLENETMELLHAITENPNFLFSKFDRSILGIFLPFFSKPIMFKMSIREMDSQIELYDTKLPLLKLFVMTDEEVNFYANLKTIEQYNDYVRDLLMKFDLEKYMKEKGVQNA</sequence>
<dbReference type="EMBL" id="AP014523">
    <property type="protein sequence ID" value="BAO98187.1"/>
    <property type="molecule type" value="Genomic_DNA"/>
</dbReference>
<dbReference type="RefSeq" id="WP_041051116.1">
    <property type="nucleotide sequence ID" value="NZ_AP014523.1"/>
</dbReference>
<dbReference type="AlphaFoldDB" id="A0A060Q1P6"/>
<evidence type="ECO:0000313" key="2">
    <source>
        <dbReference type="Proteomes" id="UP000031662"/>
    </source>
</evidence>
<dbReference type="Proteomes" id="UP000031662">
    <property type="component" value="Chromosome"/>
</dbReference>
<evidence type="ECO:0000313" key="1">
    <source>
        <dbReference type="EMBL" id="BAO98187.1"/>
    </source>
</evidence>
<dbReference type="HOGENOM" id="CLU_1432753_0_0_7"/>
<gene>
    <name evidence="1" type="ORF">NY40_1180</name>
</gene>
<protein>
    <submittedName>
        <fullName evidence="1">Cag pathogenicity island protein</fullName>
    </submittedName>
</protein>
<dbReference type="Pfam" id="PF16707">
    <property type="entry name" value="CagS"/>
    <property type="match status" value="1"/>
</dbReference>
<accession>A0A060Q1P6</accession>